<dbReference type="GO" id="GO:0071555">
    <property type="term" value="P:cell wall organization"/>
    <property type="evidence" value="ECO:0007669"/>
    <property type="project" value="UniProtKB-KW"/>
</dbReference>
<evidence type="ECO:0000259" key="12">
    <source>
        <dbReference type="Pfam" id="PF01225"/>
    </source>
</evidence>
<dbReference type="Proteomes" id="UP000321157">
    <property type="component" value="Unassembled WGS sequence"/>
</dbReference>
<dbReference type="Pfam" id="PF08245">
    <property type="entry name" value="Mur_ligase_M"/>
    <property type="match status" value="1"/>
</dbReference>
<dbReference type="GO" id="GO:0051301">
    <property type="term" value="P:cell division"/>
    <property type="evidence" value="ECO:0007669"/>
    <property type="project" value="UniProtKB-KW"/>
</dbReference>
<keyword evidence="2 10" id="KW-0436">Ligase</keyword>
<keyword evidence="9 10" id="KW-0961">Cell wall biogenesis/degradation</keyword>
<dbReference type="InterPro" id="IPR051046">
    <property type="entry name" value="MurCDEF_CellWall_CoF430Synth"/>
</dbReference>
<dbReference type="PANTHER" id="PTHR43024">
    <property type="entry name" value="UDP-N-ACETYLMURAMOYL-TRIPEPTIDE--D-ALANYL-D-ALANINE LIGASE"/>
    <property type="match status" value="1"/>
</dbReference>
<evidence type="ECO:0000256" key="3">
    <source>
        <dbReference type="ARBA" id="ARBA00022618"/>
    </source>
</evidence>
<proteinExistence type="inferred from homology"/>
<dbReference type="AlphaFoldDB" id="A0A511V2Z7"/>
<dbReference type="SUPFAM" id="SSF63418">
    <property type="entry name" value="MurE/MurF N-terminal domain"/>
    <property type="match status" value="1"/>
</dbReference>
<keyword evidence="7 10" id="KW-0573">Peptidoglycan synthesis</keyword>
<dbReference type="Gene3D" id="3.90.190.20">
    <property type="entry name" value="Mur ligase, C-terminal domain"/>
    <property type="match status" value="1"/>
</dbReference>
<dbReference type="UniPathway" id="UPA00219"/>
<evidence type="ECO:0000256" key="11">
    <source>
        <dbReference type="RuleBase" id="RU004136"/>
    </source>
</evidence>
<evidence type="ECO:0000256" key="6">
    <source>
        <dbReference type="ARBA" id="ARBA00022960"/>
    </source>
</evidence>
<comment type="pathway">
    <text evidence="10 11">Cell wall biogenesis; peptidoglycan biosynthesis.</text>
</comment>
<evidence type="ECO:0000256" key="10">
    <source>
        <dbReference type="HAMAP-Rule" id="MF_02019"/>
    </source>
</evidence>
<dbReference type="InterPro" id="IPR036615">
    <property type="entry name" value="Mur_ligase_C_dom_sf"/>
</dbReference>
<organism evidence="15 16">
    <name type="scientific">Aneurinibacillus danicus</name>
    <dbReference type="NCBI Taxonomy" id="267746"/>
    <lineage>
        <taxon>Bacteria</taxon>
        <taxon>Bacillati</taxon>
        <taxon>Bacillota</taxon>
        <taxon>Bacilli</taxon>
        <taxon>Bacillales</taxon>
        <taxon>Paenibacillaceae</taxon>
        <taxon>Aneurinibacillus group</taxon>
        <taxon>Aneurinibacillus</taxon>
    </lineage>
</organism>
<evidence type="ECO:0000313" key="16">
    <source>
        <dbReference type="Proteomes" id="UP000321157"/>
    </source>
</evidence>
<evidence type="ECO:0000256" key="8">
    <source>
        <dbReference type="ARBA" id="ARBA00023306"/>
    </source>
</evidence>
<comment type="subcellular location">
    <subcellularLocation>
        <location evidence="10 11">Cytoplasm</location>
    </subcellularLocation>
</comment>
<dbReference type="OrthoDB" id="9801978at2"/>
<evidence type="ECO:0000313" key="15">
    <source>
        <dbReference type="EMBL" id="GEN33239.1"/>
    </source>
</evidence>
<dbReference type="InterPro" id="IPR013221">
    <property type="entry name" value="Mur_ligase_cen"/>
</dbReference>
<dbReference type="InterPro" id="IPR036565">
    <property type="entry name" value="Mur-like_cat_sf"/>
</dbReference>
<evidence type="ECO:0000259" key="13">
    <source>
        <dbReference type="Pfam" id="PF02875"/>
    </source>
</evidence>
<dbReference type="InterPro" id="IPR004101">
    <property type="entry name" value="Mur_ligase_C"/>
</dbReference>
<dbReference type="EMBL" id="BJXX01000031">
    <property type="protein sequence ID" value="GEN33239.1"/>
    <property type="molecule type" value="Genomic_DNA"/>
</dbReference>
<evidence type="ECO:0000256" key="5">
    <source>
        <dbReference type="ARBA" id="ARBA00022840"/>
    </source>
</evidence>
<keyword evidence="5 10" id="KW-0067">ATP-binding</keyword>
<reference evidence="15 16" key="1">
    <citation type="submission" date="2019-07" db="EMBL/GenBank/DDBJ databases">
        <title>Whole genome shotgun sequence of Aneurinibacillus danicus NBRC 102444.</title>
        <authorList>
            <person name="Hosoyama A."/>
            <person name="Uohara A."/>
            <person name="Ohji S."/>
            <person name="Ichikawa N."/>
        </authorList>
    </citation>
    <scope>NUCLEOTIDE SEQUENCE [LARGE SCALE GENOMIC DNA]</scope>
    <source>
        <strain evidence="15 16">NBRC 102444</strain>
    </source>
</reference>
<dbReference type="SUPFAM" id="SSF53244">
    <property type="entry name" value="MurD-like peptide ligases, peptide-binding domain"/>
    <property type="match status" value="1"/>
</dbReference>
<comment type="similarity">
    <text evidence="10">Belongs to the MurCDEF family. MurF subfamily.</text>
</comment>
<keyword evidence="3 10" id="KW-0132">Cell division</keyword>
<protein>
    <recommendedName>
        <fullName evidence="10 11">UDP-N-acetylmuramoyl-tripeptide--D-alanyl-D-alanine ligase</fullName>
        <ecNumber evidence="10 11">6.3.2.10</ecNumber>
    </recommendedName>
    <alternativeName>
        <fullName evidence="10">D-alanyl-D-alanine-adding enzyme</fullName>
    </alternativeName>
</protein>
<dbReference type="PANTHER" id="PTHR43024:SF1">
    <property type="entry name" value="UDP-N-ACETYLMURAMOYL-TRIPEPTIDE--D-ALANYL-D-ALANINE LIGASE"/>
    <property type="match status" value="1"/>
</dbReference>
<dbReference type="Pfam" id="PF01225">
    <property type="entry name" value="Mur_ligase"/>
    <property type="match status" value="1"/>
</dbReference>
<evidence type="ECO:0000256" key="2">
    <source>
        <dbReference type="ARBA" id="ARBA00022598"/>
    </source>
</evidence>
<keyword evidence="16" id="KW-1185">Reference proteome</keyword>
<evidence type="ECO:0000259" key="14">
    <source>
        <dbReference type="Pfam" id="PF08245"/>
    </source>
</evidence>
<evidence type="ECO:0000256" key="9">
    <source>
        <dbReference type="ARBA" id="ARBA00023316"/>
    </source>
</evidence>
<dbReference type="GO" id="GO:0008766">
    <property type="term" value="F:UDP-N-acetylmuramoylalanyl-D-glutamyl-2,6-diaminopimelate-D-alanyl-D-alanine ligase activity"/>
    <property type="evidence" value="ECO:0007669"/>
    <property type="project" value="RHEA"/>
</dbReference>
<dbReference type="SUPFAM" id="SSF53623">
    <property type="entry name" value="MurD-like peptide ligases, catalytic domain"/>
    <property type="match status" value="1"/>
</dbReference>
<sequence>MFTVQEIVEITEGTLLQGDETTEITSVHFDSRKLTDRSLFVALTGGTRDGHEFLPNAAKAGACAAFVSNETKAREAGLADTFALILVKDTEKAFQQIARIYRNRLSLPIAAITGSNGKTTTKDILAHLLSGQKKVYKTYKNFNNHLGVPLSLLQIEPDTEAAVLELGMNHAGEIDFLAGLVRPTFSVITNVNDAHMEFFDSKEMIAQAKGEILGHTDPKGFACLNQDNELVANLAHLNPGKTYFYHVHQEGEEPRAADITASAISFDEHGSHFVVTTNKGEQFKCFMPLFGEHNISNALPGIFIALHLGLTPEEIVKQLATLSISTMRFERVDGAGGLLIINDAYNASPSSMIASVRTFLSIYPERKKVLVLGDMFELGAQSKAYHQEVGEELKAMKQEFELVAIGKDAKFLAEGYGPGAKYFTDKEEAASYLASFKNGDYALLLKASRGMALETLLDSLC</sequence>
<dbReference type="GO" id="GO:0008360">
    <property type="term" value="P:regulation of cell shape"/>
    <property type="evidence" value="ECO:0007669"/>
    <property type="project" value="UniProtKB-KW"/>
</dbReference>
<dbReference type="InterPro" id="IPR035911">
    <property type="entry name" value="MurE/MurF_N"/>
</dbReference>
<dbReference type="NCBIfam" id="TIGR01143">
    <property type="entry name" value="murF"/>
    <property type="match status" value="1"/>
</dbReference>
<keyword evidence="4 10" id="KW-0547">Nucleotide-binding</keyword>
<comment type="catalytic activity">
    <reaction evidence="10 11">
        <text>D-alanyl-D-alanine + UDP-N-acetyl-alpha-D-muramoyl-L-alanyl-gamma-D-glutamyl-meso-2,6-diaminopimelate + ATP = UDP-N-acetyl-alpha-D-muramoyl-L-alanyl-gamma-D-glutamyl-meso-2,6-diaminopimeloyl-D-alanyl-D-alanine + ADP + phosphate + H(+)</text>
        <dbReference type="Rhea" id="RHEA:28374"/>
        <dbReference type="ChEBI" id="CHEBI:15378"/>
        <dbReference type="ChEBI" id="CHEBI:30616"/>
        <dbReference type="ChEBI" id="CHEBI:43474"/>
        <dbReference type="ChEBI" id="CHEBI:57822"/>
        <dbReference type="ChEBI" id="CHEBI:61386"/>
        <dbReference type="ChEBI" id="CHEBI:83905"/>
        <dbReference type="ChEBI" id="CHEBI:456216"/>
        <dbReference type="EC" id="6.3.2.10"/>
    </reaction>
</comment>
<feature type="domain" description="Mur ligase C-terminal" evidence="13">
    <location>
        <begin position="327"/>
        <end position="444"/>
    </location>
</feature>
<keyword evidence="6 10" id="KW-0133">Cell shape</keyword>
<evidence type="ECO:0000256" key="1">
    <source>
        <dbReference type="ARBA" id="ARBA00022490"/>
    </source>
</evidence>
<keyword evidence="1 10" id="KW-0963">Cytoplasm</keyword>
<dbReference type="GO" id="GO:0009252">
    <property type="term" value="P:peptidoglycan biosynthetic process"/>
    <property type="evidence" value="ECO:0007669"/>
    <property type="project" value="UniProtKB-UniRule"/>
</dbReference>
<name>A0A511V2Z7_9BACL</name>
<evidence type="ECO:0000256" key="4">
    <source>
        <dbReference type="ARBA" id="ARBA00022741"/>
    </source>
</evidence>
<dbReference type="Gene3D" id="3.40.1390.10">
    <property type="entry name" value="MurE/MurF, N-terminal domain"/>
    <property type="match status" value="1"/>
</dbReference>
<accession>A0A511V2Z7</accession>
<dbReference type="Gene3D" id="3.40.1190.10">
    <property type="entry name" value="Mur-like, catalytic domain"/>
    <property type="match status" value="1"/>
</dbReference>
<feature type="domain" description="Mur ligase central" evidence="14">
    <location>
        <begin position="112"/>
        <end position="302"/>
    </location>
</feature>
<comment type="function">
    <text evidence="10 11">Involved in cell wall formation. Catalyzes the final step in the synthesis of UDP-N-acetylmuramoyl-pentapeptide, the precursor of murein.</text>
</comment>
<dbReference type="HAMAP" id="MF_02019">
    <property type="entry name" value="MurF"/>
    <property type="match status" value="1"/>
</dbReference>
<dbReference type="InterPro" id="IPR000713">
    <property type="entry name" value="Mur_ligase_N"/>
</dbReference>
<gene>
    <name evidence="15" type="primary">murF_1</name>
    <name evidence="10" type="synonym">murF</name>
    <name evidence="15" type="ORF">ADA01nite_06990</name>
</gene>
<feature type="binding site" evidence="10">
    <location>
        <begin position="114"/>
        <end position="120"/>
    </location>
    <ligand>
        <name>ATP</name>
        <dbReference type="ChEBI" id="CHEBI:30616"/>
    </ligand>
</feature>
<dbReference type="InterPro" id="IPR005863">
    <property type="entry name" value="UDP-N-AcMur_synth"/>
</dbReference>
<dbReference type="RefSeq" id="WP_146808530.1">
    <property type="nucleotide sequence ID" value="NZ_BJXX01000031.1"/>
</dbReference>
<dbReference type="Pfam" id="PF02875">
    <property type="entry name" value="Mur_ligase_C"/>
    <property type="match status" value="1"/>
</dbReference>
<keyword evidence="8 10" id="KW-0131">Cell cycle</keyword>
<dbReference type="GO" id="GO:0005524">
    <property type="term" value="F:ATP binding"/>
    <property type="evidence" value="ECO:0007669"/>
    <property type="project" value="UniProtKB-UniRule"/>
</dbReference>
<dbReference type="GO" id="GO:0047480">
    <property type="term" value="F:UDP-N-acetylmuramoyl-tripeptide-D-alanyl-D-alanine ligase activity"/>
    <property type="evidence" value="ECO:0007669"/>
    <property type="project" value="UniProtKB-UniRule"/>
</dbReference>
<evidence type="ECO:0000256" key="7">
    <source>
        <dbReference type="ARBA" id="ARBA00022984"/>
    </source>
</evidence>
<dbReference type="EC" id="6.3.2.10" evidence="10 11"/>
<feature type="domain" description="Mur ligase N-terminal catalytic" evidence="12">
    <location>
        <begin position="23"/>
        <end position="101"/>
    </location>
</feature>
<comment type="caution">
    <text evidence="15">The sequence shown here is derived from an EMBL/GenBank/DDBJ whole genome shotgun (WGS) entry which is preliminary data.</text>
</comment>
<dbReference type="GO" id="GO:0005737">
    <property type="term" value="C:cytoplasm"/>
    <property type="evidence" value="ECO:0007669"/>
    <property type="project" value="UniProtKB-SubCell"/>
</dbReference>